<evidence type="ECO:0000256" key="2">
    <source>
        <dbReference type="ARBA" id="ARBA00022692"/>
    </source>
</evidence>
<feature type="transmembrane region" description="Helical" evidence="5">
    <location>
        <begin position="192"/>
        <end position="212"/>
    </location>
</feature>
<reference evidence="6" key="1">
    <citation type="submission" date="2023-01" db="EMBL/GenBank/DDBJ databases">
        <authorList>
            <person name="Piombo E."/>
        </authorList>
    </citation>
    <scope>NUCLEOTIDE SEQUENCE</scope>
</reference>
<name>A0AA35LWP6_9HYPO</name>
<feature type="transmembrane region" description="Helical" evidence="5">
    <location>
        <begin position="6"/>
        <end position="28"/>
    </location>
</feature>
<feature type="transmembrane region" description="Helical" evidence="5">
    <location>
        <begin position="280"/>
        <end position="297"/>
    </location>
</feature>
<dbReference type="SUPFAM" id="SSF144083">
    <property type="entry name" value="Magnesium transport protein CorA, transmembrane region"/>
    <property type="match status" value="1"/>
</dbReference>
<evidence type="ECO:0000256" key="5">
    <source>
        <dbReference type="SAM" id="Phobius"/>
    </source>
</evidence>
<organism evidence="6 7">
    <name type="scientific">Clonostachys chloroleuca</name>
    <dbReference type="NCBI Taxonomy" id="1926264"/>
    <lineage>
        <taxon>Eukaryota</taxon>
        <taxon>Fungi</taxon>
        <taxon>Dikarya</taxon>
        <taxon>Ascomycota</taxon>
        <taxon>Pezizomycotina</taxon>
        <taxon>Sordariomycetes</taxon>
        <taxon>Hypocreomycetidae</taxon>
        <taxon>Hypocreales</taxon>
        <taxon>Bionectriaceae</taxon>
        <taxon>Clonostachys</taxon>
    </lineage>
</organism>
<evidence type="ECO:0000256" key="3">
    <source>
        <dbReference type="ARBA" id="ARBA00022989"/>
    </source>
</evidence>
<keyword evidence="2 5" id="KW-0812">Transmembrane</keyword>
<accession>A0AA35LWP6</accession>
<dbReference type="Proteomes" id="UP001160390">
    <property type="component" value="Unassembled WGS sequence"/>
</dbReference>
<dbReference type="AlphaFoldDB" id="A0AA35LWP6"/>
<keyword evidence="7" id="KW-1185">Reference proteome</keyword>
<keyword evidence="3 5" id="KW-1133">Transmembrane helix</keyword>
<sequence length="530" mass="58852">MSAQLEIEAIMAGFGLVAAIVPFGFIIWESLHPPREDLEWVEAHLLASHPPNRGTSQYLETIRPMDGIGRDLSFEISNLAKDDAIKAERLTKMTRSLTILTLLFLPGSLISGLFATELFSWDSNEILEEKIIDLNIRPQFGLYWIISLPLMAVVLGLFYLHYSFAPRKLKRSSIPILMSKSRLESDVASVKLLATIAMIFLPATFASTLFGMNLDLGTPKHSVTEDMQQFSLEWAIILSLTTIPVFLYFAWGFRKPHKPDSASSPIRANRYEAQSDNARVGAVAILTALFLLATFAFCPVPQSFIDLEASERLDAPTVAHAVLAQIDLFRVVIPGVAMLFAILTCCIWALNAQGKQSISEALASIRFRDGTHKLKVILLLATCFALIIQLPATLVTPTIRYRDFAKILVAVFLLIVGLTISRPLHQPIMDGVESVCKLVYGRLKAASSSMHMTGNTFLASLAIFTALLSALLAMIQFILALQEARSLYPSDLEKLEDYTFSFPTFSLDMGTNETFEVRHTGKKDTRRVCE</sequence>
<dbReference type="GO" id="GO:0016020">
    <property type="term" value="C:membrane"/>
    <property type="evidence" value="ECO:0007669"/>
    <property type="project" value="UniProtKB-SubCell"/>
</dbReference>
<proteinExistence type="predicted"/>
<feature type="transmembrane region" description="Helical" evidence="5">
    <location>
        <begin position="404"/>
        <end position="421"/>
    </location>
</feature>
<dbReference type="EMBL" id="CABFNP030000751">
    <property type="protein sequence ID" value="CAI6083414.1"/>
    <property type="molecule type" value="Genomic_DNA"/>
</dbReference>
<feature type="transmembrane region" description="Helical" evidence="5">
    <location>
        <begin position="331"/>
        <end position="352"/>
    </location>
</feature>
<dbReference type="Gene3D" id="1.20.58.340">
    <property type="entry name" value="Magnesium transport protein CorA, transmembrane region"/>
    <property type="match status" value="2"/>
</dbReference>
<dbReference type="InterPro" id="IPR045863">
    <property type="entry name" value="CorA_TM1_TM2"/>
</dbReference>
<comment type="subcellular location">
    <subcellularLocation>
        <location evidence="1">Membrane</location>
        <topology evidence="1">Multi-pass membrane protein</topology>
    </subcellularLocation>
</comment>
<gene>
    <name evidence="6" type="ORF">CCHLO57077_00012492</name>
</gene>
<feature type="transmembrane region" description="Helical" evidence="5">
    <location>
        <begin position="141"/>
        <end position="162"/>
    </location>
</feature>
<comment type="caution">
    <text evidence="6">The sequence shown here is derived from an EMBL/GenBank/DDBJ whole genome shotgun (WGS) entry which is preliminary data.</text>
</comment>
<feature type="transmembrane region" description="Helical" evidence="5">
    <location>
        <begin position="457"/>
        <end position="479"/>
    </location>
</feature>
<feature type="transmembrane region" description="Helical" evidence="5">
    <location>
        <begin position="373"/>
        <end position="392"/>
    </location>
</feature>
<evidence type="ECO:0000256" key="1">
    <source>
        <dbReference type="ARBA" id="ARBA00004141"/>
    </source>
</evidence>
<evidence type="ECO:0000313" key="6">
    <source>
        <dbReference type="EMBL" id="CAI6083414.1"/>
    </source>
</evidence>
<evidence type="ECO:0000313" key="7">
    <source>
        <dbReference type="Proteomes" id="UP001160390"/>
    </source>
</evidence>
<protein>
    <submittedName>
        <fullName evidence="6">Uncharacterized protein</fullName>
    </submittedName>
</protein>
<feature type="transmembrane region" description="Helical" evidence="5">
    <location>
        <begin position="232"/>
        <end position="251"/>
    </location>
</feature>
<keyword evidence="4 5" id="KW-0472">Membrane</keyword>
<evidence type="ECO:0000256" key="4">
    <source>
        <dbReference type="ARBA" id="ARBA00023136"/>
    </source>
</evidence>
<feature type="transmembrane region" description="Helical" evidence="5">
    <location>
        <begin position="99"/>
        <end position="121"/>
    </location>
</feature>